<reference evidence="1" key="1">
    <citation type="submission" date="2018-05" db="EMBL/GenBank/DDBJ databases">
        <authorList>
            <person name="Lanie J.A."/>
            <person name="Ng W.-L."/>
            <person name="Kazmierczak K.M."/>
            <person name="Andrzejewski T.M."/>
            <person name="Davidsen T.M."/>
            <person name="Wayne K.J."/>
            <person name="Tettelin H."/>
            <person name="Glass J.I."/>
            <person name="Rusch D."/>
            <person name="Podicherti R."/>
            <person name="Tsui H.-C.T."/>
            <person name="Winkler M.E."/>
        </authorList>
    </citation>
    <scope>NUCLEOTIDE SEQUENCE</scope>
</reference>
<dbReference type="EMBL" id="UINC01026635">
    <property type="protein sequence ID" value="SVB04427.1"/>
    <property type="molecule type" value="Genomic_DNA"/>
</dbReference>
<protein>
    <submittedName>
        <fullName evidence="1">Uncharacterized protein</fullName>
    </submittedName>
</protein>
<proteinExistence type="predicted"/>
<dbReference type="InterPro" id="IPR010982">
    <property type="entry name" value="Lambda_DNA-bd_dom_sf"/>
</dbReference>
<dbReference type="InterPro" id="IPR001387">
    <property type="entry name" value="Cro/C1-type_HTH"/>
</dbReference>
<dbReference type="AlphaFoldDB" id="A0A382ATY6"/>
<gene>
    <name evidence="1" type="ORF">METZ01_LOCUS157281</name>
</gene>
<dbReference type="CDD" id="cd00093">
    <property type="entry name" value="HTH_XRE"/>
    <property type="match status" value="1"/>
</dbReference>
<organism evidence="1">
    <name type="scientific">marine metagenome</name>
    <dbReference type="NCBI Taxonomy" id="408172"/>
    <lineage>
        <taxon>unclassified sequences</taxon>
        <taxon>metagenomes</taxon>
        <taxon>ecological metagenomes</taxon>
    </lineage>
</organism>
<evidence type="ECO:0000313" key="1">
    <source>
        <dbReference type="EMBL" id="SVB04427.1"/>
    </source>
</evidence>
<feature type="non-terminal residue" evidence="1">
    <location>
        <position position="1"/>
    </location>
</feature>
<name>A0A382ATY6_9ZZZZ</name>
<dbReference type="SUPFAM" id="SSF47413">
    <property type="entry name" value="lambda repressor-like DNA-binding domains"/>
    <property type="match status" value="1"/>
</dbReference>
<dbReference type="Gene3D" id="1.10.260.40">
    <property type="entry name" value="lambda repressor-like DNA-binding domains"/>
    <property type="match status" value="1"/>
</dbReference>
<sequence>MKKSEAIQKLINESDLAIGEICAELKVSRFIVHKWRSGESNPRRENLNKLARLNNMNLVWLNNKEVLLDKDNIDGEFKSEQDENDNNRINQIIQNQLDLIEILKTDNQSLKANFKKFQLSKSIINNHDFSISRTIDTEEFINIRISLNGLLGYSNNEFIKLIKKWPSSPLFDTKTVKQMQKDEKMRVDLAKNLGISHFDISDHILY</sequence>
<accession>A0A382ATY6</accession>
<dbReference type="GO" id="GO:0003677">
    <property type="term" value="F:DNA binding"/>
    <property type="evidence" value="ECO:0007669"/>
    <property type="project" value="InterPro"/>
</dbReference>
<feature type="non-terminal residue" evidence="1">
    <location>
        <position position="206"/>
    </location>
</feature>